<evidence type="ECO:0000313" key="10">
    <source>
        <dbReference type="Proteomes" id="UP000228593"/>
    </source>
</evidence>
<dbReference type="Gene3D" id="1.20.1600.10">
    <property type="entry name" value="Outer membrane efflux proteins (OEP)"/>
    <property type="match status" value="1"/>
</dbReference>
<dbReference type="InterPro" id="IPR003423">
    <property type="entry name" value="OMP_efflux"/>
</dbReference>
<evidence type="ECO:0000256" key="4">
    <source>
        <dbReference type="ARBA" id="ARBA00022452"/>
    </source>
</evidence>
<evidence type="ECO:0000256" key="7">
    <source>
        <dbReference type="ARBA" id="ARBA00023237"/>
    </source>
</evidence>
<dbReference type="Proteomes" id="UP000228593">
    <property type="component" value="Unassembled WGS sequence"/>
</dbReference>
<dbReference type="PANTHER" id="PTHR30026">
    <property type="entry name" value="OUTER MEMBRANE PROTEIN TOLC"/>
    <property type="match status" value="1"/>
</dbReference>
<gene>
    <name evidence="9" type="ORF">CR103_07225</name>
</gene>
<dbReference type="GO" id="GO:1990281">
    <property type="term" value="C:efflux pump complex"/>
    <property type="evidence" value="ECO:0007669"/>
    <property type="project" value="TreeGrafter"/>
</dbReference>
<dbReference type="SUPFAM" id="SSF56954">
    <property type="entry name" value="Outer membrane efflux proteins (OEP)"/>
    <property type="match status" value="1"/>
</dbReference>
<dbReference type="RefSeq" id="WP_099915325.1">
    <property type="nucleotide sequence ID" value="NZ_BMHS01000031.1"/>
</dbReference>
<evidence type="ECO:0000256" key="1">
    <source>
        <dbReference type="ARBA" id="ARBA00004442"/>
    </source>
</evidence>
<keyword evidence="8" id="KW-0732">Signal</keyword>
<dbReference type="AlphaFoldDB" id="A0A2G8T315"/>
<comment type="caution">
    <text evidence="9">The sequence shown here is derived from an EMBL/GenBank/DDBJ whole genome shotgun (WGS) entry which is preliminary data.</text>
</comment>
<dbReference type="NCBIfam" id="TIGR01844">
    <property type="entry name" value="type_I_sec_TolC"/>
    <property type="match status" value="1"/>
</dbReference>
<keyword evidence="10" id="KW-1185">Reference proteome</keyword>
<dbReference type="InterPro" id="IPR010130">
    <property type="entry name" value="T1SS_OMP_TolC"/>
</dbReference>
<accession>A0A2G8T315</accession>
<keyword evidence="7" id="KW-0998">Cell outer membrane</keyword>
<feature type="signal peptide" evidence="8">
    <location>
        <begin position="1"/>
        <end position="30"/>
    </location>
</feature>
<comment type="subcellular location">
    <subcellularLocation>
        <location evidence="1">Cell outer membrane</location>
    </subcellularLocation>
</comment>
<dbReference type="Pfam" id="PF02321">
    <property type="entry name" value="OEP"/>
    <property type="match status" value="2"/>
</dbReference>
<evidence type="ECO:0000256" key="6">
    <source>
        <dbReference type="ARBA" id="ARBA00023136"/>
    </source>
</evidence>
<comment type="similarity">
    <text evidence="2">Belongs to the outer membrane factor (OMF) (TC 1.B.17) family.</text>
</comment>
<evidence type="ECO:0000256" key="8">
    <source>
        <dbReference type="SAM" id="SignalP"/>
    </source>
</evidence>
<dbReference type="OrthoDB" id="9813458at2"/>
<reference evidence="9 10" key="1">
    <citation type="submission" date="2017-10" db="EMBL/GenBank/DDBJ databases">
        <title>Massilia psychrophilum sp. nov., a novel purple-pigmented bacterium isolated from Tianshan glacier, Xinjiang Municipality, China.</title>
        <authorList>
            <person name="Wang H."/>
        </authorList>
    </citation>
    <scope>NUCLEOTIDE SEQUENCE [LARGE SCALE GENOMIC DNA]</scope>
    <source>
        <strain evidence="9 10">JCM 30813</strain>
    </source>
</reference>
<dbReference type="EMBL" id="PDOB01000008">
    <property type="protein sequence ID" value="PIL40445.1"/>
    <property type="molecule type" value="Genomic_DNA"/>
</dbReference>
<feature type="chain" id="PRO_5013956890" evidence="8">
    <location>
        <begin position="31"/>
        <end position="450"/>
    </location>
</feature>
<proteinExistence type="inferred from homology"/>
<keyword evidence="5" id="KW-0812">Transmembrane</keyword>
<dbReference type="GO" id="GO:0015562">
    <property type="term" value="F:efflux transmembrane transporter activity"/>
    <property type="evidence" value="ECO:0007669"/>
    <property type="project" value="InterPro"/>
</dbReference>
<evidence type="ECO:0000256" key="2">
    <source>
        <dbReference type="ARBA" id="ARBA00007613"/>
    </source>
</evidence>
<dbReference type="GO" id="GO:0015288">
    <property type="term" value="F:porin activity"/>
    <property type="evidence" value="ECO:0007669"/>
    <property type="project" value="TreeGrafter"/>
</dbReference>
<organism evidence="9 10">
    <name type="scientific">Massilia psychrophila</name>
    <dbReference type="NCBI Taxonomy" id="1603353"/>
    <lineage>
        <taxon>Bacteria</taxon>
        <taxon>Pseudomonadati</taxon>
        <taxon>Pseudomonadota</taxon>
        <taxon>Betaproteobacteria</taxon>
        <taxon>Burkholderiales</taxon>
        <taxon>Oxalobacteraceae</taxon>
        <taxon>Telluria group</taxon>
        <taxon>Massilia</taxon>
    </lineage>
</organism>
<keyword evidence="4" id="KW-1134">Transmembrane beta strand</keyword>
<keyword evidence="6" id="KW-0472">Membrane</keyword>
<protein>
    <submittedName>
        <fullName evidence="9">Type I secretion protein TolC</fullName>
    </submittedName>
</protein>
<evidence type="ECO:0000313" key="9">
    <source>
        <dbReference type="EMBL" id="PIL40445.1"/>
    </source>
</evidence>
<name>A0A2G8T315_9BURK</name>
<keyword evidence="3" id="KW-0813">Transport</keyword>
<dbReference type="GO" id="GO:0009279">
    <property type="term" value="C:cell outer membrane"/>
    <property type="evidence" value="ECO:0007669"/>
    <property type="project" value="UniProtKB-SubCell"/>
</dbReference>
<evidence type="ECO:0000256" key="5">
    <source>
        <dbReference type="ARBA" id="ARBA00022692"/>
    </source>
</evidence>
<sequence length="450" mass="48715">MKPDLKPNGLKTLRRLVGVVALMSSAGAGAVSFSEAYQAALKNDPTYRMNYYENEYARENVAIGRAGLLPSIGASYSTSRNRVDLNSEDFLGRPTLTHPQYVSRSASVSLRQPLLNLEAIARYRQSRVQANASEAQLRTHGGEVVLRVAGAYLDALLASDTLALAQAQRDSYAEQSKANARLFEKGEGTRTEMLETAARLDQAEAQVLEARDAVDVNRNALAVVIGMDPGVLQPLAPLFRFAVLTPAGFEEWKAIALANNPDLQSAQLMVESARLEIQKARAGHAPRIDLVAAYSKNDAETVNTYTQNSVNRSVGVQVSVPLYAGGQVSALSRQAVDGYERAKADLQARTDRVTIELRRSHSLAHSSVARIEALDKAVTSAKLLIKATEQSIKGGVRINLDLLNAQQQLTGVQRDLAQARYGYLIALLRLRAAAGTLSPADVGEVAAYFR</sequence>
<dbReference type="PANTHER" id="PTHR30026:SF20">
    <property type="entry name" value="OUTER MEMBRANE PROTEIN TOLC"/>
    <property type="match status" value="1"/>
</dbReference>
<evidence type="ECO:0000256" key="3">
    <source>
        <dbReference type="ARBA" id="ARBA00022448"/>
    </source>
</evidence>
<dbReference type="InterPro" id="IPR051906">
    <property type="entry name" value="TolC-like"/>
</dbReference>